<organism evidence="1 2">
    <name type="scientific">Bacteroides graminisolvens</name>
    <dbReference type="NCBI Taxonomy" id="477666"/>
    <lineage>
        <taxon>Bacteria</taxon>
        <taxon>Pseudomonadati</taxon>
        <taxon>Bacteroidota</taxon>
        <taxon>Bacteroidia</taxon>
        <taxon>Bacteroidales</taxon>
        <taxon>Bacteroidaceae</taxon>
        <taxon>Bacteroides</taxon>
    </lineage>
</organism>
<proteinExistence type="predicted"/>
<comment type="caution">
    <text evidence="1">The sequence shown here is derived from an EMBL/GenBank/DDBJ whole genome shotgun (WGS) entry which is preliminary data.</text>
</comment>
<accession>A0A3D2SDW5</accession>
<evidence type="ECO:0000313" key="2">
    <source>
        <dbReference type="Proteomes" id="UP000263098"/>
    </source>
</evidence>
<sequence>MLTSEVVRVPPIIITPTFMFITGNHLVIQNNKKDTLFDIFSYPDIHYQFSAGTRGKGPKDFPEFLSGPTQIPNGFALFLVDYKKYCEIEIDDNNKELNRIKEQRFQFAENDDIINGLFPLKRDEFIYLSDFEDDMEFKKLNTRTNEIISFSPYPQWVSKESAGGEINISLYLKVSTAKPDGKRFASFYVKFKRWRLFNDNGDLLREVSVDTPPLNTEGTKSLEPYFYYSSYPFPTDKYIYAFCRNVKSGSADKESNELQIWDWN</sequence>
<reference evidence="1 2" key="1">
    <citation type="journal article" date="2018" name="Nat. Biotechnol.">
        <title>A standardized bacterial taxonomy based on genome phylogeny substantially revises the tree of life.</title>
        <authorList>
            <person name="Parks D.H."/>
            <person name="Chuvochina M."/>
            <person name="Waite D.W."/>
            <person name="Rinke C."/>
            <person name="Skarshewski A."/>
            <person name="Chaumeil P.A."/>
            <person name="Hugenholtz P."/>
        </authorList>
    </citation>
    <scope>NUCLEOTIDE SEQUENCE [LARGE SCALE GENOMIC DNA]</scope>
    <source>
        <strain evidence="1">UBA9667</strain>
    </source>
</reference>
<dbReference type="Proteomes" id="UP000263098">
    <property type="component" value="Unassembled WGS sequence"/>
</dbReference>
<dbReference type="AlphaFoldDB" id="A0A3D2SDW5"/>
<protein>
    <submittedName>
        <fullName evidence="1">Uncharacterized protein</fullName>
    </submittedName>
</protein>
<gene>
    <name evidence="1" type="ORF">DHW31_01830</name>
</gene>
<dbReference type="EMBL" id="DPVG01000068">
    <property type="protein sequence ID" value="HCK23521.1"/>
    <property type="molecule type" value="Genomic_DNA"/>
</dbReference>
<name>A0A3D2SDW5_9BACE</name>
<evidence type="ECO:0000313" key="1">
    <source>
        <dbReference type="EMBL" id="HCK23521.1"/>
    </source>
</evidence>
<feature type="non-terminal residue" evidence="1">
    <location>
        <position position="264"/>
    </location>
</feature>